<dbReference type="InterPro" id="IPR052524">
    <property type="entry name" value="MFS_Cyanate_Porter"/>
</dbReference>
<dbReference type="AlphaFoldDB" id="A0A268EXM5"/>
<feature type="transmembrane region" description="Helical" evidence="6">
    <location>
        <begin position="274"/>
        <end position="292"/>
    </location>
</feature>
<sequence length="407" mass="44208">MKKNILRLAIALFIASLNLRPSINSIAPLLASISTELRMNAAVASLLTSIPVLCMGILSPIAVKAGGKWGIERVIGLSLWIIGVGTVIRLFTHSVSLLLITALIAGVGIALIGPLLSGFIRLHFPSQVPFMIAVYTVALTLGAALSSWLSLPLQKLFNSWQDSLACWAIIAFISAMIWWMFVNLQVKKTAYTGSEIRKAKVNLPWRNVKAWIITISFGLMAILFYSFTAWLPQIIQGMGYTKTYAANAFTLFVIIQVPVSLLLSVLLKKYPSRRLWLIAGSLFELLGLILLVCNIEPWLASALIGIGAGGLMPLNLLLPIDATGDHHEAAAWSAQAQAVGYVIGAAGPIILGWIYDATDSFRSTVLGMITIVVLMMIVQIIVTASGRNSVKWKQGRTGHFNRTELES</sequence>
<feature type="transmembrane region" description="Helical" evidence="6">
    <location>
        <begin position="41"/>
        <end position="62"/>
    </location>
</feature>
<dbReference type="PANTHER" id="PTHR23523">
    <property type="match status" value="1"/>
</dbReference>
<dbReference type="Gene3D" id="1.20.1250.20">
    <property type="entry name" value="MFS general substrate transporter like domains"/>
    <property type="match status" value="1"/>
</dbReference>
<feature type="transmembrane region" description="Helical" evidence="6">
    <location>
        <begin position="338"/>
        <end position="355"/>
    </location>
</feature>
<feature type="transmembrane region" description="Helical" evidence="6">
    <location>
        <begin position="97"/>
        <end position="120"/>
    </location>
</feature>
<comment type="caution">
    <text evidence="8">The sequence shown here is derived from an EMBL/GenBank/DDBJ whole genome shotgun (WGS) entry which is preliminary data.</text>
</comment>
<accession>A0A268EXM5</accession>
<feature type="transmembrane region" description="Helical" evidence="6">
    <location>
        <begin position="361"/>
        <end position="384"/>
    </location>
</feature>
<dbReference type="EMBL" id="NPBY01000027">
    <property type="protein sequence ID" value="PAD77883.1"/>
    <property type="molecule type" value="Genomic_DNA"/>
</dbReference>
<dbReference type="GO" id="GO:0005886">
    <property type="term" value="C:plasma membrane"/>
    <property type="evidence" value="ECO:0007669"/>
    <property type="project" value="UniProtKB-SubCell"/>
</dbReference>
<evidence type="ECO:0000256" key="2">
    <source>
        <dbReference type="ARBA" id="ARBA00022448"/>
    </source>
</evidence>
<comment type="subcellular location">
    <subcellularLocation>
        <location evidence="1">Cell membrane</location>
        <topology evidence="1">Multi-pass membrane protein</topology>
    </subcellularLocation>
</comment>
<feature type="domain" description="Major facilitator superfamily (MFS) profile" evidence="7">
    <location>
        <begin position="4"/>
        <end position="387"/>
    </location>
</feature>
<evidence type="ECO:0000313" key="8">
    <source>
        <dbReference type="EMBL" id="PAD77883.1"/>
    </source>
</evidence>
<evidence type="ECO:0000313" key="9">
    <source>
        <dbReference type="Proteomes" id="UP000215596"/>
    </source>
</evidence>
<proteinExistence type="predicted"/>
<dbReference type="OrthoDB" id="9797740at2"/>
<feature type="transmembrane region" description="Helical" evidence="6">
    <location>
        <begin position="163"/>
        <end position="182"/>
    </location>
</feature>
<feature type="transmembrane region" description="Helical" evidence="6">
    <location>
        <begin position="244"/>
        <end position="267"/>
    </location>
</feature>
<feature type="transmembrane region" description="Helical" evidence="6">
    <location>
        <begin position="74"/>
        <end position="91"/>
    </location>
</feature>
<evidence type="ECO:0000259" key="7">
    <source>
        <dbReference type="PROSITE" id="PS50850"/>
    </source>
</evidence>
<dbReference type="RefSeq" id="WP_095264597.1">
    <property type="nucleotide sequence ID" value="NZ_NPBY01000027.1"/>
</dbReference>
<name>A0A268EXM5_9BACL</name>
<dbReference type="InterPro" id="IPR020846">
    <property type="entry name" value="MFS_dom"/>
</dbReference>
<reference evidence="8 9" key="1">
    <citation type="submission" date="2017-07" db="EMBL/GenBank/DDBJ databases">
        <title>Isolation and whole genome analysis of endospore-forming bacteria from heroin.</title>
        <authorList>
            <person name="Kalinowski J."/>
            <person name="Ahrens B."/>
            <person name="Al-Dilaimi A."/>
            <person name="Winkler A."/>
            <person name="Wibberg D."/>
            <person name="Schleenbecker U."/>
            <person name="Ruckert C."/>
            <person name="Wolfel R."/>
            <person name="Grass G."/>
        </authorList>
    </citation>
    <scope>NUCLEOTIDE SEQUENCE [LARGE SCALE GENOMIC DNA]</scope>
    <source>
        <strain evidence="8 9">7537-G1</strain>
    </source>
</reference>
<dbReference type="InterPro" id="IPR011701">
    <property type="entry name" value="MFS"/>
</dbReference>
<dbReference type="PANTHER" id="PTHR23523:SF2">
    <property type="entry name" value="2-NITROIMIDAZOLE TRANSPORTER"/>
    <property type="match status" value="1"/>
</dbReference>
<protein>
    <submittedName>
        <fullName evidence="8">MFS transporter</fullName>
    </submittedName>
</protein>
<dbReference type="Pfam" id="PF07690">
    <property type="entry name" value="MFS_1"/>
    <property type="match status" value="1"/>
</dbReference>
<keyword evidence="3 6" id="KW-0812">Transmembrane</keyword>
<evidence type="ECO:0000256" key="4">
    <source>
        <dbReference type="ARBA" id="ARBA00022989"/>
    </source>
</evidence>
<keyword evidence="5 6" id="KW-0472">Membrane</keyword>
<dbReference type="InterPro" id="IPR036259">
    <property type="entry name" value="MFS_trans_sf"/>
</dbReference>
<dbReference type="Proteomes" id="UP000215596">
    <property type="component" value="Unassembled WGS sequence"/>
</dbReference>
<keyword evidence="2" id="KW-0813">Transport</keyword>
<evidence type="ECO:0000256" key="1">
    <source>
        <dbReference type="ARBA" id="ARBA00004651"/>
    </source>
</evidence>
<evidence type="ECO:0000256" key="3">
    <source>
        <dbReference type="ARBA" id="ARBA00022692"/>
    </source>
</evidence>
<feature type="transmembrane region" description="Helical" evidence="6">
    <location>
        <begin position="210"/>
        <end position="232"/>
    </location>
</feature>
<evidence type="ECO:0000256" key="6">
    <source>
        <dbReference type="SAM" id="Phobius"/>
    </source>
</evidence>
<dbReference type="PROSITE" id="PS50850">
    <property type="entry name" value="MFS"/>
    <property type="match status" value="1"/>
</dbReference>
<gene>
    <name evidence="8" type="ORF">CHH67_07745</name>
</gene>
<feature type="transmembrane region" description="Helical" evidence="6">
    <location>
        <begin position="298"/>
        <end position="318"/>
    </location>
</feature>
<evidence type="ECO:0000256" key="5">
    <source>
        <dbReference type="ARBA" id="ARBA00023136"/>
    </source>
</evidence>
<keyword evidence="4 6" id="KW-1133">Transmembrane helix</keyword>
<feature type="transmembrane region" description="Helical" evidence="6">
    <location>
        <begin position="132"/>
        <end position="151"/>
    </location>
</feature>
<dbReference type="GO" id="GO:0022857">
    <property type="term" value="F:transmembrane transporter activity"/>
    <property type="evidence" value="ECO:0007669"/>
    <property type="project" value="InterPro"/>
</dbReference>
<dbReference type="SUPFAM" id="SSF103473">
    <property type="entry name" value="MFS general substrate transporter"/>
    <property type="match status" value="1"/>
</dbReference>
<organism evidence="8 9">
    <name type="scientific">Paenibacillus campinasensis</name>
    <dbReference type="NCBI Taxonomy" id="66347"/>
    <lineage>
        <taxon>Bacteria</taxon>
        <taxon>Bacillati</taxon>
        <taxon>Bacillota</taxon>
        <taxon>Bacilli</taxon>
        <taxon>Bacillales</taxon>
        <taxon>Paenibacillaceae</taxon>
        <taxon>Paenibacillus</taxon>
    </lineage>
</organism>